<protein>
    <recommendedName>
        <fullName evidence="4">Glycosyltransferase RgtA/B/C/D-like domain-containing protein</fullName>
    </recommendedName>
</protein>
<evidence type="ECO:0008006" key="4">
    <source>
        <dbReference type="Google" id="ProtNLM"/>
    </source>
</evidence>
<keyword evidence="1" id="KW-1133">Transmembrane helix</keyword>
<dbReference type="RefSeq" id="WP_209971892.1">
    <property type="nucleotide sequence ID" value="NZ_JAGGLB010000007.1"/>
</dbReference>
<feature type="transmembrane region" description="Helical" evidence="1">
    <location>
        <begin position="396"/>
        <end position="422"/>
    </location>
</feature>
<comment type="caution">
    <text evidence="2">The sequence shown here is derived from an EMBL/GenBank/DDBJ whole genome shotgun (WGS) entry which is preliminary data.</text>
</comment>
<accession>A0ABS4IUB0</accession>
<evidence type="ECO:0000313" key="3">
    <source>
        <dbReference type="Proteomes" id="UP001519287"/>
    </source>
</evidence>
<feature type="transmembrane region" description="Helical" evidence="1">
    <location>
        <begin position="562"/>
        <end position="585"/>
    </location>
</feature>
<feature type="transmembrane region" description="Helical" evidence="1">
    <location>
        <begin position="313"/>
        <end position="331"/>
    </location>
</feature>
<feature type="transmembrane region" description="Helical" evidence="1">
    <location>
        <begin position="532"/>
        <end position="550"/>
    </location>
</feature>
<gene>
    <name evidence="2" type="ORF">J2Z66_002750</name>
</gene>
<sequence>MNKKVGINKLFFVLIVVLAVLFQAVPFKNILFDVYKWHVIQPETYQGGLFLFIIFFTLVLVSLKFNGRVFNFVLTAVVVLYLRIYQVLEIALYAYIYFEIIVSIGRSFLNYKPNNAKRYLASFLVGHIIWLVFALVISLLGYGRFEHLRFLTVILGLLSLMRGFHKPMIVHFYNLIENKISMFGKISISFLTILILMQFNKSNSAFDYDSLWYGLRPEYVLVGSHSFFDNLGMVSFVYYYPKLVELFFLPLSNLGDYSFIYAGNIITYILLVVLIISFLIISNINVNNAIFYACVICSLPAISNMASTAKPDIFTSFLITMGMYFLWNWLLEKKHLYLYLGLSSLILSFGGKLTSFAFSSMIILGLLIILIYNKFSKVNSSSIQPPTNKIISIKNLIIIIGAVVVLIGLCLRTFLLTGVPFYPVLGSIWSRMGFVLKYPFSTKNVENIASQEAESIIARWFHLFFDPDKYPHIIMLWTGNVMLFLFIIILSLIVINNKVKINLNNKLFLMFTTPICLIGIYYGTIFPSGGDGNIYQAPIIAFLVLGFCLLQEFQFNYKKIIFASLVLFVIFQNLITLVSHPSWIWGTSKIEYNLTKSIKTDNNTTFFQYHQLDEIEKYILEHNGEGKRCIGGFGDDNVFNRLSCRFESINTLSSPLLGNNDLISSVEKFDEFIHWANIEYIILPNEYEGFDAIKNLISSLENNSHNIKITTEKYFLIDLSKSKYELGSNLENGVRINGWYQKEKDYYWVNKESQLLLKSRNQGEVLIKGSIPDQNDNLNLKIYSNDDLVVNKTFSKGPLNIVISVEKNADVELRFDSDKSFIPSNLGINNDTRELAFVVYDIIAN</sequence>
<dbReference type="Proteomes" id="UP001519287">
    <property type="component" value="Unassembled WGS sequence"/>
</dbReference>
<keyword evidence="1" id="KW-0812">Transmembrane</keyword>
<feature type="transmembrane region" description="Helical" evidence="1">
    <location>
        <begin position="48"/>
        <end position="65"/>
    </location>
</feature>
<evidence type="ECO:0000313" key="2">
    <source>
        <dbReference type="EMBL" id="MBP1991143.1"/>
    </source>
</evidence>
<keyword evidence="3" id="KW-1185">Reference proteome</keyword>
<feature type="transmembrane region" description="Helical" evidence="1">
    <location>
        <begin position="180"/>
        <end position="199"/>
    </location>
</feature>
<feature type="transmembrane region" description="Helical" evidence="1">
    <location>
        <begin position="473"/>
        <end position="495"/>
    </location>
</feature>
<feature type="transmembrane region" description="Helical" evidence="1">
    <location>
        <begin position="507"/>
        <end position="526"/>
    </location>
</feature>
<feature type="transmembrane region" description="Helical" evidence="1">
    <location>
        <begin position="148"/>
        <end position="165"/>
    </location>
</feature>
<feature type="transmembrane region" description="Helical" evidence="1">
    <location>
        <begin position="357"/>
        <end position="375"/>
    </location>
</feature>
<evidence type="ECO:0000256" key="1">
    <source>
        <dbReference type="SAM" id="Phobius"/>
    </source>
</evidence>
<feature type="transmembrane region" description="Helical" evidence="1">
    <location>
        <begin position="259"/>
        <end position="282"/>
    </location>
</feature>
<dbReference type="EMBL" id="JAGGLB010000007">
    <property type="protein sequence ID" value="MBP1991143.1"/>
    <property type="molecule type" value="Genomic_DNA"/>
</dbReference>
<proteinExistence type="predicted"/>
<feature type="transmembrane region" description="Helical" evidence="1">
    <location>
        <begin position="118"/>
        <end position="141"/>
    </location>
</feature>
<organism evidence="2 3">
    <name type="scientific">Paenibacillus eucommiae</name>
    <dbReference type="NCBI Taxonomy" id="1355755"/>
    <lineage>
        <taxon>Bacteria</taxon>
        <taxon>Bacillati</taxon>
        <taxon>Bacillota</taxon>
        <taxon>Bacilli</taxon>
        <taxon>Bacillales</taxon>
        <taxon>Paenibacillaceae</taxon>
        <taxon>Paenibacillus</taxon>
    </lineage>
</organism>
<keyword evidence="1" id="KW-0472">Membrane</keyword>
<reference evidence="2 3" key="1">
    <citation type="submission" date="2021-03" db="EMBL/GenBank/DDBJ databases">
        <title>Genomic Encyclopedia of Type Strains, Phase IV (KMG-IV): sequencing the most valuable type-strain genomes for metagenomic binning, comparative biology and taxonomic classification.</title>
        <authorList>
            <person name="Goeker M."/>
        </authorList>
    </citation>
    <scope>NUCLEOTIDE SEQUENCE [LARGE SCALE GENOMIC DNA]</scope>
    <source>
        <strain evidence="2 3">DSM 26048</strain>
    </source>
</reference>
<feature type="transmembrane region" description="Helical" evidence="1">
    <location>
        <begin position="219"/>
        <end position="239"/>
    </location>
</feature>
<name>A0ABS4IUB0_9BACL</name>
<feature type="transmembrane region" description="Helical" evidence="1">
    <location>
        <begin position="72"/>
        <end position="98"/>
    </location>
</feature>